<reference evidence="2 3" key="1">
    <citation type="submission" date="2020-08" db="EMBL/GenBank/DDBJ databases">
        <title>Genomic Encyclopedia of Type Strains, Phase IV (KMG-IV): sequencing the most valuable type-strain genomes for metagenomic binning, comparative biology and taxonomic classification.</title>
        <authorList>
            <person name="Goeker M."/>
        </authorList>
    </citation>
    <scope>NUCLEOTIDE SEQUENCE [LARGE SCALE GENOMIC DNA]</scope>
    <source>
        <strain evidence="2 3">DSM 103725</strain>
    </source>
</reference>
<keyword evidence="3" id="KW-1185">Reference proteome</keyword>
<dbReference type="GO" id="GO:0016747">
    <property type="term" value="F:acyltransferase activity, transferring groups other than amino-acyl groups"/>
    <property type="evidence" value="ECO:0007669"/>
    <property type="project" value="InterPro"/>
</dbReference>
<evidence type="ECO:0000259" key="1">
    <source>
        <dbReference type="PROSITE" id="PS51186"/>
    </source>
</evidence>
<dbReference type="SUPFAM" id="SSF55729">
    <property type="entry name" value="Acyl-CoA N-acyltransferases (Nat)"/>
    <property type="match status" value="1"/>
</dbReference>
<dbReference type="AlphaFoldDB" id="A0A7X0H7S9"/>
<dbReference type="InterPro" id="IPR000182">
    <property type="entry name" value="GNAT_dom"/>
</dbReference>
<accession>A0A7X0H7S9</accession>
<keyword evidence="2" id="KW-0808">Transferase</keyword>
<protein>
    <submittedName>
        <fullName evidence="2">GNAT superfamily N-acetyltransferase</fullName>
    </submittedName>
</protein>
<dbReference type="EMBL" id="JACHGY010000001">
    <property type="protein sequence ID" value="MBB6429384.1"/>
    <property type="molecule type" value="Genomic_DNA"/>
</dbReference>
<evidence type="ECO:0000313" key="2">
    <source>
        <dbReference type="EMBL" id="MBB6429384.1"/>
    </source>
</evidence>
<dbReference type="Pfam" id="PF13527">
    <property type="entry name" value="Acetyltransf_9"/>
    <property type="match status" value="1"/>
</dbReference>
<sequence>MSEPTIETWTAGQMTEEQFRAGCVLHHAAFPKPGRTIEGVIAKKRPVWMGEAGAGVVPGPLVSATPPVRYVIRGEDGALVANAAILTRTISTEQGELTVSGLLDVATCPSVRGQGLGAKIVQAAWASVDDGTHPLCLFETGEARPFYEKLGARVVDNPIIDSTHPTGSRDNPFEDTWVMIYPARASWPEGEIDLRGPGY</sequence>
<name>A0A7X0H7S9_9BACT</name>
<evidence type="ECO:0000313" key="3">
    <source>
        <dbReference type="Proteomes" id="UP000541810"/>
    </source>
</evidence>
<gene>
    <name evidence="2" type="ORF">HNQ40_001190</name>
</gene>
<organism evidence="2 3">
    <name type="scientific">Algisphaera agarilytica</name>
    <dbReference type="NCBI Taxonomy" id="1385975"/>
    <lineage>
        <taxon>Bacteria</taxon>
        <taxon>Pseudomonadati</taxon>
        <taxon>Planctomycetota</taxon>
        <taxon>Phycisphaerae</taxon>
        <taxon>Phycisphaerales</taxon>
        <taxon>Phycisphaeraceae</taxon>
        <taxon>Algisphaera</taxon>
    </lineage>
</organism>
<dbReference type="InterPro" id="IPR016181">
    <property type="entry name" value="Acyl_CoA_acyltransferase"/>
</dbReference>
<dbReference type="Gene3D" id="3.40.630.30">
    <property type="match status" value="1"/>
</dbReference>
<dbReference type="PROSITE" id="PS51186">
    <property type="entry name" value="GNAT"/>
    <property type="match status" value="1"/>
</dbReference>
<dbReference type="RefSeq" id="WP_184676966.1">
    <property type="nucleotide sequence ID" value="NZ_JACHGY010000001.1"/>
</dbReference>
<comment type="caution">
    <text evidence="2">The sequence shown here is derived from an EMBL/GenBank/DDBJ whole genome shotgun (WGS) entry which is preliminary data.</text>
</comment>
<proteinExistence type="predicted"/>
<dbReference type="Proteomes" id="UP000541810">
    <property type="component" value="Unassembled WGS sequence"/>
</dbReference>
<feature type="domain" description="N-acetyltransferase" evidence="1">
    <location>
        <begin position="4"/>
        <end position="184"/>
    </location>
</feature>